<feature type="domain" description="Bacteriophage CI repressor N-terminal" evidence="7">
    <location>
        <begin position="18"/>
        <end position="81"/>
    </location>
</feature>
<dbReference type="GO" id="GO:0004252">
    <property type="term" value="F:serine-type endopeptidase activity"/>
    <property type="evidence" value="ECO:0007669"/>
    <property type="project" value="InterPro"/>
</dbReference>
<evidence type="ECO:0000256" key="5">
    <source>
        <dbReference type="ARBA" id="ARBA00023163"/>
    </source>
</evidence>
<evidence type="ECO:0000256" key="1">
    <source>
        <dbReference type="ARBA" id="ARBA00022670"/>
    </source>
</evidence>
<keyword evidence="9" id="KW-1185">Reference proteome</keyword>
<evidence type="ECO:0000256" key="3">
    <source>
        <dbReference type="ARBA" id="ARBA00023015"/>
    </source>
</evidence>
<comment type="caution">
    <text evidence="8">The sequence shown here is derived from an EMBL/GenBank/DDBJ whole genome shotgun (WGS) entry which is preliminary data.</text>
</comment>
<reference evidence="8 9" key="2">
    <citation type="submission" date="2020-05" db="EMBL/GenBank/DDBJ databases">
        <title>Draft genome sequence of Desulfovibrio sp. strainFSS-1.</title>
        <authorList>
            <person name="Shimoshige H."/>
            <person name="Kobayashi H."/>
            <person name="Maekawa T."/>
        </authorList>
    </citation>
    <scope>NUCLEOTIDE SEQUENCE [LARGE SCALE GENOMIC DNA]</scope>
    <source>
        <strain evidence="8 9">SIID29052-01</strain>
    </source>
</reference>
<dbReference type="InterPro" id="IPR010982">
    <property type="entry name" value="Lambda_DNA-bd_dom_sf"/>
</dbReference>
<proteinExistence type="predicted"/>
<protein>
    <submittedName>
        <fullName evidence="8">Putative HTH-type transcriptional regulator</fullName>
    </submittedName>
</protein>
<evidence type="ECO:0000259" key="7">
    <source>
        <dbReference type="Pfam" id="PF07022"/>
    </source>
</evidence>
<dbReference type="Pfam" id="PF07022">
    <property type="entry name" value="Phage_CI_repr"/>
    <property type="match status" value="1"/>
</dbReference>
<keyword evidence="2" id="KW-0378">Hydrolase</keyword>
<dbReference type="InterPro" id="IPR001387">
    <property type="entry name" value="Cro/C1-type_HTH"/>
</dbReference>
<organism evidence="8 9">
    <name type="scientific">Fundidesulfovibrio magnetotacticus</name>
    <dbReference type="NCBI Taxonomy" id="2730080"/>
    <lineage>
        <taxon>Bacteria</taxon>
        <taxon>Pseudomonadati</taxon>
        <taxon>Thermodesulfobacteriota</taxon>
        <taxon>Desulfovibrionia</taxon>
        <taxon>Desulfovibrionales</taxon>
        <taxon>Desulfovibrionaceae</taxon>
        <taxon>Fundidesulfovibrio</taxon>
    </lineage>
</organism>
<feature type="domain" description="Peptidase S24/S26A/S26B/S26C" evidence="6">
    <location>
        <begin position="112"/>
        <end position="232"/>
    </location>
</feature>
<dbReference type="PANTHER" id="PTHR40661">
    <property type="match status" value="1"/>
</dbReference>
<dbReference type="PROSITE" id="PS00501">
    <property type="entry name" value="SPASE_I_1"/>
    <property type="match status" value="1"/>
</dbReference>
<dbReference type="CDD" id="cd06529">
    <property type="entry name" value="S24_LexA-like"/>
    <property type="match status" value="1"/>
</dbReference>
<dbReference type="InterPro" id="IPR036286">
    <property type="entry name" value="LexA/Signal_pep-like_sf"/>
</dbReference>
<dbReference type="InterPro" id="IPR015927">
    <property type="entry name" value="Peptidase_S24_S26A/B/C"/>
</dbReference>
<dbReference type="RefSeq" id="WP_173083651.1">
    <property type="nucleotide sequence ID" value="NZ_BLTE01000007.1"/>
</dbReference>
<name>A0A6V8M0L8_9BACT</name>
<keyword evidence="4" id="KW-0238">DNA-binding</keyword>
<evidence type="ECO:0000313" key="8">
    <source>
        <dbReference type="EMBL" id="GFK94015.1"/>
    </source>
</evidence>
<dbReference type="CDD" id="cd00093">
    <property type="entry name" value="HTH_XRE"/>
    <property type="match status" value="1"/>
</dbReference>
<dbReference type="SUPFAM" id="SSF51306">
    <property type="entry name" value="LexA/Signal peptidase"/>
    <property type="match status" value="1"/>
</dbReference>
<dbReference type="GO" id="GO:0045892">
    <property type="term" value="P:negative regulation of DNA-templated transcription"/>
    <property type="evidence" value="ECO:0007669"/>
    <property type="project" value="InterPro"/>
</dbReference>
<dbReference type="PANTHER" id="PTHR40661:SF3">
    <property type="entry name" value="FELS-1 PROPHAGE TRANSCRIPTIONAL REGULATOR"/>
    <property type="match status" value="1"/>
</dbReference>
<keyword evidence="1" id="KW-0645">Protease</keyword>
<keyword evidence="3" id="KW-0805">Transcription regulation</keyword>
<evidence type="ECO:0000256" key="4">
    <source>
        <dbReference type="ARBA" id="ARBA00023125"/>
    </source>
</evidence>
<evidence type="ECO:0000313" key="9">
    <source>
        <dbReference type="Proteomes" id="UP000494245"/>
    </source>
</evidence>
<dbReference type="Proteomes" id="UP000494245">
    <property type="component" value="Unassembled WGS sequence"/>
</dbReference>
<dbReference type="InterPro" id="IPR039418">
    <property type="entry name" value="LexA-like"/>
</dbReference>
<dbReference type="GO" id="GO:0006508">
    <property type="term" value="P:proteolysis"/>
    <property type="evidence" value="ECO:0007669"/>
    <property type="project" value="UniProtKB-KW"/>
</dbReference>
<dbReference type="EMBL" id="BLTE01000007">
    <property type="protein sequence ID" value="GFK94015.1"/>
    <property type="molecule type" value="Genomic_DNA"/>
</dbReference>
<accession>A0A6V8M0L8</accession>
<gene>
    <name evidence="8" type="ORF">NNJEOMEG_01853</name>
</gene>
<dbReference type="InterPro" id="IPR010744">
    <property type="entry name" value="Phage_CI_N"/>
</dbReference>
<reference evidence="8 9" key="1">
    <citation type="submission" date="2020-04" db="EMBL/GenBank/DDBJ databases">
        <authorList>
            <consortium name="Desulfovibrio sp. FSS-1 genome sequencing consortium"/>
            <person name="Shimoshige H."/>
            <person name="Kobayashi H."/>
            <person name="Maekawa T."/>
        </authorList>
    </citation>
    <scope>NUCLEOTIDE SEQUENCE [LARGE SCALE GENOMIC DNA]</scope>
    <source>
        <strain evidence="8 9">SIID29052-01</strain>
    </source>
</reference>
<dbReference type="Gene3D" id="1.10.260.40">
    <property type="entry name" value="lambda repressor-like DNA-binding domains"/>
    <property type="match status" value="1"/>
</dbReference>
<evidence type="ECO:0000259" key="6">
    <source>
        <dbReference type="Pfam" id="PF00717"/>
    </source>
</evidence>
<dbReference type="GO" id="GO:0016020">
    <property type="term" value="C:membrane"/>
    <property type="evidence" value="ECO:0007669"/>
    <property type="project" value="InterPro"/>
</dbReference>
<dbReference type="GO" id="GO:0003677">
    <property type="term" value="F:DNA binding"/>
    <property type="evidence" value="ECO:0007669"/>
    <property type="project" value="UniProtKB-KW"/>
</dbReference>
<dbReference type="AlphaFoldDB" id="A0A6V8M0L8"/>
<dbReference type="Gene3D" id="2.10.109.10">
    <property type="entry name" value="Umud Fragment, subunit A"/>
    <property type="match status" value="1"/>
</dbReference>
<keyword evidence="5" id="KW-0804">Transcription</keyword>
<sequence length="239" mass="26447">MKRATPQPIVKGFSAESVLSRIMASTGIRSQSELARALGIGRQAVTDAKKRSHIPADWYLFLCRKYGLNPQWLESGMGPMYVAGNSDAPAALGSGTPGAHPEEFSYVPKVRARLSAGGGSLVVEEAIDSYYAFRHAWLKRKGQISQMRLMRVSGDSMEPTLRDEDVVLIDLSQTEVYTGKIYAVGIDEEIVVKRLDKKPGKLVLVSDNRQFYPPLEVTLHEGSNVRLLGRVIWMGREVL</sequence>
<evidence type="ECO:0000256" key="2">
    <source>
        <dbReference type="ARBA" id="ARBA00022801"/>
    </source>
</evidence>
<dbReference type="Pfam" id="PF00717">
    <property type="entry name" value="Peptidase_S24"/>
    <property type="match status" value="1"/>
</dbReference>
<dbReference type="InterPro" id="IPR019756">
    <property type="entry name" value="Pept_S26A_signal_pept_1_Ser-AS"/>
</dbReference>